<dbReference type="SUPFAM" id="SSF47240">
    <property type="entry name" value="Ferritin-like"/>
    <property type="match status" value="1"/>
</dbReference>
<dbReference type="AlphaFoldDB" id="A0A934WJ40"/>
<name>A0A934WJ40_9RHOB</name>
<feature type="region of interest" description="Disordered" evidence="1">
    <location>
        <begin position="291"/>
        <end position="354"/>
    </location>
</feature>
<dbReference type="InterPro" id="IPR009078">
    <property type="entry name" value="Ferritin-like_SF"/>
</dbReference>
<gene>
    <name evidence="2" type="ORF">CCR87_08945</name>
</gene>
<sequence>MGPTAGDVTRPPHRAAPDPCPKRGCMVSGVRTGRTSAAVADCPAGHPCRPAAAARACATSPTTHPPSASPPRPGNGPAPRRPLRPTEQRSPAAHVRARPTPGDAPMPDDTQTAPRADGAPTGAFQIAAHGALVVSLRNAHALEKQVTAVLEAQLKLLEDYPDLHARVTEHIVATREQARRLEGALEACGSSASLVKDALLSVMGLGQSSVQGFSEDAVLKAVVADMMTEHLEIATYRTLIALADMAGKSELRPRLEESLREEEAMADWFDANLDAILSRFVELKASELQAEAASQDDTSAPDGAPTRTLWQTLEDARSTSTMPGAGTGPETADQTDREPSSSEAPAHADGRRDG</sequence>
<dbReference type="Gene3D" id="1.20.1260.10">
    <property type="match status" value="1"/>
</dbReference>
<feature type="compositionally biased region" description="Basic and acidic residues" evidence="1">
    <location>
        <begin position="334"/>
        <end position="354"/>
    </location>
</feature>
<evidence type="ECO:0008006" key="4">
    <source>
        <dbReference type="Google" id="ProtNLM"/>
    </source>
</evidence>
<evidence type="ECO:0000313" key="2">
    <source>
        <dbReference type="EMBL" id="MBK5927449.1"/>
    </source>
</evidence>
<dbReference type="InterPro" id="IPR010287">
    <property type="entry name" value="DUF892_YciF-like"/>
</dbReference>
<protein>
    <recommendedName>
        <fullName evidence="4">Ferritin-like domain-containing protein</fullName>
    </recommendedName>
</protein>
<evidence type="ECO:0000313" key="3">
    <source>
        <dbReference type="Proteomes" id="UP000706333"/>
    </source>
</evidence>
<organism evidence="2 3">
    <name type="scientific">Rhodobaculum claviforme</name>
    <dbReference type="NCBI Taxonomy" id="1549854"/>
    <lineage>
        <taxon>Bacteria</taxon>
        <taxon>Pseudomonadati</taxon>
        <taxon>Pseudomonadota</taxon>
        <taxon>Alphaproteobacteria</taxon>
        <taxon>Rhodobacterales</taxon>
        <taxon>Paracoccaceae</taxon>
        <taxon>Rhodobaculum</taxon>
    </lineage>
</organism>
<feature type="compositionally biased region" description="Low complexity" evidence="1">
    <location>
        <begin position="47"/>
        <end position="62"/>
    </location>
</feature>
<comment type="caution">
    <text evidence="2">The sequence shown here is derived from an EMBL/GenBank/DDBJ whole genome shotgun (WGS) entry which is preliminary data.</text>
</comment>
<dbReference type="InterPro" id="IPR012347">
    <property type="entry name" value="Ferritin-like"/>
</dbReference>
<dbReference type="Pfam" id="PF05974">
    <property type="entry name" value="DUF892"/>
    <property type="match status" value="1"/>
</dbReference>
<dbReference type="EMBL" id="NHSD01000248">
    <property type="protein sequence ID" value="MBK5927449.1"/>
    <property type="molecule type" value="Genomic_DNA"/>
</dbReference>
<reference evidence="2" key="2">
    <citation type="journal article" date="2020" name="Microorganisms">
        <title>Osmotic Adaptation and Compatible Solute Biosynthesis of Phototrophic Bacteria as Revealed from Genome Analyses.</title>
        <authorList>
            <person name="Imhoff J.F."/>
            <person name="Rahn T."/>
            <person name="Kunzel S."/>
            <person name="Keller A."/>
            <person name="Neulinger S.C."/>
        </authorList>
    </citation>
    <scope>NUCLEOTIDE SEQUENCE</scope>
    <source>
        <strain evidence="2">LMG 28126</strain>
    </source>
</reference>
<feature type="region of interest" description="Disordered" evidence="1">
    <location>
        <begin position="39"/>
        <end position="120"/>
    </location>
</feature>
<reference evidence="2" key="1">
    <citation type="submission" date="2017-05" db="EMBL/GenBank/DDBJ databases">
        <authorList>
            <person name="Imhoff J.F."/>
            <person name="Rahn T."/>
            <person name="Kuenzel S."/>
            <person name="Neulinger S.C."/>
        </authorList>
    </citation>
    <scope>NUCLEOTIDE SEQUENCE</scope>
    <source>
        <strain evidence="2">LMG 28126</strain>
    </source>
</reference>
<feature type="compositionally biased region" description="Pro residues" evidence="1">
    <location>
        <begin position="63"/>
        <end position="80"/>
    </location>
</feature>
<evidence type="ECO:0000256" key="1">
    <source>
        <dbReference type="SAM" id="MobiDB-lite"/>
    </source>
</evidence>
<accession>A0A934WJ40</accession>
<feature type="region of interest" description="Disordered" evidence="1">
    <location>
        <begin position="1"/>
        <end position="25"/>
    </location>
</feature>
<proteinExistence type="predicted"/>
<dbReference type="Proteomes" id="UP000706333">
    <property type="component" value="Unassembled WGS sequence"/>
</dbReference>
<keyword evidence="3" id="KW-1185">Reference proteome</keyword>